<sequence>MKFPEQDPTPVPAIPSSQTLQRLLDLSSEGMMVLEPQDSTSDWTVRYANASAARITGLSETDLQGQSFKSLFPLSESDLARMTQGMELNAGSYQLTITPLGDATMAVTCRPLQQSMDHLLDHTDSFLRVYSRDGQCTYASPSVQRLLGYSADELLRLKPEALIHPEDQRVIHSEHHINLQFEDLGEDFPFEYRILNSAGEIRWVSSRSRKVLGSNGEPEFHLTTSDITSRKQAELDAQERQERYGALLNLTYHFETVNDPDDLATGALRAVLPLTEYRYGGYIKFVGQQGVMLWSSGGPELEQELKGIAQRVNKIRFLLMFRKLGPQLYQSGSTPALDQLLGNAELWASFGVLPIHGNGEVLGFLLLGAPTRMTASESTRKLLTVVSERVSLTFGRLVDMANLQRAREETLRAMGLVLEYRDFETKGHTERVTELAGRLGKRLRVSEEELDDLRLGAYLHDVGKVAISDMVLLKPGKLNEEERKLIQEHPQVGYHLLQQIPTLRPTVLDVVLYHQERWNGTGYPEGLSGKSIPYLARIFAVVDVYDALTSDRPYKKAFDWKTACDILEKESGTFLDPEITQEFIRMITETHAESPVQSGE</sequence>
<dbReference type="SUPFAM" id="SSF55785">
    <property type="entry name" value="PYP-like sensor domain (PAS domain)"/>
    <property type="match status" value="2"/>
</dbReference>
<feature type="domain" description="PAS" evidence="1">
    <location>
        <begin position="16"/>
        <end position="67"/>
    </location>
</feature>
<dbReference type="SUPFAM" id="SSF55781">
    <property type="entry name" value="GAF domain-like"/>
    <property type="match status" value="1"/>
</dbReference>
<dbReference type="InterPro" id="IPR037522">
    <property type="entry name" value="HD_GYP_dom"/>
</dbReference>
<evidence type="ECO:0000313" key="5">
    <source>
        <dbReference type="Proteomes" id="UP000321306"/>
    </source>
</evidence>
<dbReference type="PANTHER" id="PTHR45228">
    <property type="entry name" value="CYCLIC DI-GMP PHOSPHODIESTERASE TM_0186-RELATED"/>
    <property type="match status" value="1"/>
</dbReference>
<dbReference type="NCBIfam" id="TIGR00229">
    <property type="entry name" value="sensory_box"/>
    <property type="match status" value="1"/>
</dbReference>
<proteinExistence type="predicted"/>
<dbReference type="Pfam" id="PF13188">
    <property type="entry name" value="PAS_8"/>
    <property type="match status" value="1"/>
</dbReference>
<evidence type="ECO:0000259" key="1">
    <source>
        <dbReference type="PROSITE" id="PS50112"/>
    </source>
</evidence>
<comment type="caution">
    <text evidence="4">The sequence shown here is derived from an EMBL/GenBank/DDBJ whole genome shotgun (WGS) entry which is preliminary data.</text>
</comment>
<dbReference type="InterPro" id="IPR003607">
    <property type="entry name" value="HD/PDEase_dom"/>
</dbReference>
<dbReference type="CDD" id="cd00130">
    <property type="entry name" value="PAS"/>
    <property type="match status" value="2"/>
</dbReference>
<dbReference type="PROSITE" id="PS50112">
    <property type="entry name" value="PAS"/>
    <property type="match status" value="2"/>
</dbReference>
<dbReference type="PROSITE" id="PS51832">
    <property type="entry name" value="HD_GYP"/>
    <property type="match status" value="1"/>
</dbReference>
<dbReference type="InterPro" id="IPR000014">
    <property type="entry name" value="PAS"/>
</dbReference>
<dbReference type="Gene3D" id="3.30.450.20">
    <property type="entry name" value="PAS domain"/>
    <property type="match status" value="2"/>
</dbReference>
<dbReference type="InterPro" id="IPR013655">
    <property type="entry name" value="PAS_fold_3"/>
</dbReference>
<dbReference type="Pfam" id="PF13487">
    <property type="entry name" value="HD_5"/>
    <property type="match status" value="1"/>
</dbReference>
<feature type="domain" description="HD-GYP" evidence="3">
    <location>
        <begin position="403"/>
        <end position="599"/>
    </location>
</feature>
<dbReference type="SMART" id="SM00471">
    <property type="entry name" value="HDc"/>
    <property type="match status" value="1"/>
</dbReference>
<dbReference type="InterPro" id="IPR035965">
    <property type="entry name" value="PAS-like_dom_sf"/>
</dbReference>
<dbReference type="PROSITE" id="PS50113">
    <property type="entry name" value="PAC"/>
    <property type="match status" value="1"/>
</dbReference>
<dbReference type="InterPro" id="IPR000700">
    <property type="entry name" value="PAS-assoc_C"/>
</dbReference>
<evidence type="ECO:0000259" key="2">
    <source>
        <dbReference type="PROSITE" id="PS50113"/>
    </source>
</evidence>
<dbReference type="CDD" id="cd00077">
    <property type="entry name" value="HDc"/>
    <property type="match status" value="1"/>
</dbReference>
<dbReference type="Gene3D" id="1.10.3210.10">
    <property type="entry name" value="Hypothetical protein af1432"/>
    <property type="match status" value="1"/>
</dbReference>
<dbReference type="SMART" id="SM00091">
    <property type="entry name" value="PAS"/>
    <property type="match status" value="2"/>
</dbReference>
<protein>
    <submittedName>
        <fullName evidence="4">Uncharacterized protein</fullName>
    </submittedName>
</protein>
<dbReference type="Pfam" id="PF08447">
    <property type="entry name" value="PAS_3"/>
    <property type="match status" value="1"/>
</dbReference>
<reference evidence="4 5" key="1">
    <citation type="submission" date="2019-07" db="EMBL/GenBank/DDBJ databases">
        <title>Whole genome shotgun sequence of Deinococcus cellulosilyticus NBRC 106333.</title>
        <authorList>
            <person name="Hosoyama A."/>
            <person name="Uohara A."/>
            <person name="Ohji S."/>
            <person name="Ichikawa N."/>
        </authorList>
    </citation>
    <scope>NUCLEOTIDE SEQUENCE [LARGE SCALE GENOMIC DNA]</scope>
    <source>
        <strain evidence="4 5">NBRC 106333</strain>
    </source>
</reference>
<feature type="domain" description="PAC" evidence="2">
    <location>
        <begin position="188"/>
        <end position="239"/>
    </location>
</feature>
<dbReference type="AlphaFoldDB" id="A0A511N5B8"/>
<evidence type="ECO:0000313" key="4">
    <source>
        <dbReference type="EMBL" id="GEM47626.1"/>
    </source>
</evidence>
<name>A0A511N5B8_DEIC1</name>
<organism evidence="4 5">
    <name type="scientific">Deinococcus cellulosilyticus (strain DSM 18568 / NBRC 106333 / KACC 11606 / 5516J-15)</name>
    <dbReference type="NCBI Taxonomy" id="1223518"/>
    <lineage>
        <taxon>Bacteria</taxon>
        <taxon>Thermotogati</taxon>
        <taxon>Deinococcota</taxon>
        <taxon>Deinococci</taxon>
        <taxon>Deinococcales</taxon>
        <taxon>Deinococcaceae</taxon>
        <taxon>Deinococcus</taxon>
    </lineage>
</organism>
<dbReference type="OrthoDB" id="9798833at2"/>
<dbReference type="PANTHER" id="PTHR45228:SF8">
    <property type="entry name" value="TWO-COMPONENT RESPONSE REGULATOR-RELATED"/>
    <property type="match status" value="1"/>
</dbReference>
<feature type="domain" description="PAS" evidence="1">
    <location>
        <begin position="112"/>
        <end position="182"/>
    </location>
</feature>
<dbReference type="SUPFAM" id="SSF109604">
    <property type="entry name" value="HD-domain/PDEase-like"/>
    <property type="match status" value="1"/>
</dbReference>
<gene>
    <name evidence="4" type="ORF">DC3_32610</name>
</gene>
<dbReference type="InterPro" id="IPR052020">
    <property type="entry name" value="Cyclic_di-GMP/3'3'-cGAMP_PDE"/>
</dbReference>
<dbReference type="Proteomes" id="UP000321306">
    <property type="component" value="Unassembled WGS sequence"/>
</dbReference>
<accession>A0A511N5B8</accession>
<evidence type="ECO:0000259" key="3">
    <source>
        <dbReference type="PROSITE" id="PS51832"/>
    </source>
</evidence>
<dbReference type="EMBL" id="BJXB01000014">
    <property type="protein sequence ID" value="GEM47626.1"/>
    <property type="molecule type" value="Genomic_DNA"/>
</dbReference>
<dbReference type="RefSeq" id="WP_146886022.1">
    <property type="nucleotide sequence ID" value="NZ_BJXB01000014.1"/>
</dbReference>
<keyword evidence="5" id="KW-1185">Reference proteome</keyword>